<dbReference type="GeneID" id="94434475"/>
<feature type="non-terminal residue" evidence="1">
    <location>
        <position position="41"/>
    </location>
</feature>
<dbReference type="VEuPathDB" id="ToxoDB:CSUI_011163"/>
<gene>
    <name evidence="1" type="ORF">CSUI_011163</name>
</gene>
<feature type="non-terminal residue" evidence="1">
    <location>
        <position position="1"/>
    </location>
</feature>
<proteinExistence type="predicted"/>
<organism evidence="1 2">
    <name type="scientific">Cystoisospora suis</name>
    <dbReference type="NCBI Taxonomy" id="483139"/>
    <lineage>
        <taxon>Eukaryota</taxon>
        <taxon>Sar</taxon>
        <taxon>Alveolata</taxon>
        <taxon>Apicomplexa</taxon>
        <taxon>Conoidasida</taxon>
        <taxon>Coccidia</taxon>
        <taxon>Eucoccidiorida</taxon>
        <taxon>Eimeriorina</taxon>
        <taxon>Sarcocystidae</taxon>
        <taxon>Cystoisospora</taxon>
    </lineage>
</organism>
<name>A0A2C6KAH0_9APIC</name>
<dbReference type="Proteomes" id="UP000221165">
    <property type="component" value="Unassembled WGS sequence"/>
</dbReference>
<dbReference type="RefSeq" id="XP_067916761.1">
    <property type="nucleotide sequence ID" value="XM_068071264.1"/>
</dbReference>
<accession>A0A2C6KAH0</accession>
<reference evidence="1 2" key="1">
    <citation type="journal article" date="2017" name="Int. J. Parasitol.">
        <title>The genome of the protozoan parasite Cystoisospora suis and a reverse vaccinology approach to identify vaccine candidates.</title>
        <authorList>
            <person name="Palmieri N."/>
            <person name="Shrestha A."/>
            <person name="Ruttkowski B."/>
            <person name="Beck T."/>
            <person name="Vogl C."/>
            <person name="Tomley F."/>
            <person name="Blake D.P."/>
            <person name="Joachim A."/>
        </authorList>
    </citation>
    <scope>NUCLEOTIDE SEQUENCE [LARGE SCALE GENOMIC DNA]</scope>
    <source>
        <strain evidence="1 2">Wien I</strain>
    </source>
</reference>
<dbReference type="EMBL" id="MIGC01009929">
    <property type="protein sequence ID" value="PHJ15027.1"/>
    <property type="molecule type" value="Genomic_DNA"/>
</dbReference>
<sequence>ERRRKEKDRKKERCLGRLLVVLRLSSLYTGRESEAHGVYVH</sequence>
<protein>
    <submittedName>
        <fullName evidence="1">Uncharacterized protein</fullName>
    </submittedName>
</protein>
<evidence type="ECO:0000313" key="1">
    <source>
        <dbReference type="EMBL" id="PHJ15027.1"/>
    </source>
</evidence>
<keyword evidence="2" id="KW-1185">Reference proteome</keyword>
<dbReference type="AlphaFoldDB" id="A0A2C6KAH0"/>
<evidence type="ECO:0000313" key="2">
    <source>
        <dbReference type="Proteomes" id="UP000221165"/>
    </source>
</evidence>
<comment type="caution">
    <text evidence="1">The sequence shown here is derived from an EMBL/GenBank/DDBJ whole genome shotgun (WGS) entry which is preliminary data.</text>
</comment>